<reference evidence="1 2" key="1">
    <citation type="journal article" date="2014" name="BMC Genomics">
        <title>Genome and secretome analysis of the hemibiotrophic fungal pathogen, Moniliophthora roreri, which causes frosty pod rot disease of cacao: mechanisms of the biotrophic and necrotrophic phases.</title>
        <authorList>
            <person name="Meinhardt L.W."/>
            <person name="Costa G.G.L."/>
            <person name="Thomazella D.P.T."/>
            <person name="Teixeira P.J.P.L."/>
            <person name="Carazzolle M.F."/>
            <person name="Schuster S.C."/>
            <person name="Carlson J.E."/>
            <person name="Guiltinan M.J."/>
            <person name="Mieczkowski P."/>
            <person name="Farmer A."/>
            <person name="Ramaraj T."/>
            <person name="Crozier J."/>
            <person name="Davis R.E."/>
            <person name="Shao J."/>
            <person name="Melnick R.L."/>
            <person name="Pereira G.A.G."/>
            <person name="Bailey B.A."/>
        </authorList>
    </citation>
    <scope>NUCLEOTIDE SEQUENCE [LARGE SCALE GENOMIC DNA]</scope>
    <source>
        <strain evidence="1 2">MCA 2997</strain>
    </source>
</reference>
<proteinExistence type="predicted"/>
<dbReference type="AlphaFoldDB" id="V2X665"/>
<accession>V2X665</accession>
<dbReference type="Proteomes" id="UP000017559">
    <property type="component" value="Unassembled WGS sequence"/>
</dbReference>
<dbReference type="KEGG" id="mrr:Moror_5152"/>
<comment type="caution">
    <text evidence="1">The sequence shown here is derived from an EMBL/GenBank/DDBJ whole genome shotgun (WGS) entry which is preliminary data.</text>
</comment>
<sequence>MIRHSFLISEKRWVTFHHSEAAKSEVDVYGLVFGRSSSSFTADYQRRQPTTPKHDIHFPGATWILVDLAVDSI</sequence>
<evidence type="ECO:0000313" key="2">
    <source>
        <dbReference type="Proteomes" id="UP000017559"/>
    </source>
</evidence>
<organism evidence="1 2">
    <name type="scientific">Moniliophthora roreri (strain MCA 2997)</name>
    <name type="common">Cocoa frosty pod rot fungus</name>
    <name type="synonym">Crinipellis roreri</name>
    <dbReference type="NCBI Taxonomy" id="1381753"/>
    <lineage>
        <taxon>Eukaryota</taxon>
        <taxon>Fungi</taxon>
        <taxon>Dikarya</taxon>
        <taxon>Basidiomycota</taxon>
        <taxon>Agaricomycotina</taxon>
        <taxon>Agaricomycetes</taxon>
        <taxon>Agaricomycetidae</taxon>
        <taxon>Agaricales</taxon>
        <taxon>Marasmiineae</taxon>
        <taxon>Marasmiaceae</taxon>
        <taxon>Moniliophthora</taxon>
    </lineage>
</organism>
<name>V2X665_MONRO</name>
<evidence type="ECO:0000313" key="1">
    <source>
        <dbReference type="EMBL" id="ESK89267.1"/>
    </source>
</evidence>
<protein>
    <submittedName>
        <fullName evidence="1">Uncharacterized protein</fullName>
    </submittedName>
</protein>
<dbReference type="EMBL" id="AWSO01000571">
    <property type="protein sequence ID" value="ESK89267.1"/>
    <property type="molecule type" value="Genomic_DNA"/>
</dbReference>
<gene>
    <name evidence="1" type="ORF">Moror_5152</name>
</gene>
<keyword evidence="2" id="KW-1185">Reference proteome</keyword>
<dbReference type="HOGENOM" id="CLU_2705362_0_0_1"/>